<protein>
    <recommendedName>
        <fullName evidence="5">3-oxoacyl-[acyl-carrier-protein] reductase MabA</fullName>
    </recommendedName>
</protein>
<dbReference type="Pfam" id="PF13561">
    <property type="entry name" value="adh_short_C2"/>
    <property type="match status" value="1"/>
</dbReference>
<evidence type="ECO:0000259" key="7">
    <source>
        <dbReference type="SMART" id="SM00822"/>
    </source>
</evidence>
<dbReference type="Gene3D" id="3.40.50.720">
    <property type="entry name" value="NAD(P)-binding Rossmann-like Domain"/>
    <property type="match status" value="1"/>
</dbReference>
<dbReference type="InterPro" id="IPR020904">
    <property type="entry name" value="Sc_DH/Rdtase_CS"/>
</dbReference>
<accession>A0A846YN05</accession>
<dbReference type="PANTHER" id="PTHR42879">
    <property type="entry name" value="3-OXOACYL-(ACYL-CARRIER-PROTEIN) REDUCTASE"/>
    <property type="match status" value="1"/>
</dbReference>
<dbReference type="PANTHER" id="PTHR42879:SF2">
    <property type="entry name" value="3-OXOACYL-[ACYL-CARRIER-PROTEIN] REDUCTASE FABG"/>
    <property type="match status" value="1"/>
</dbReference>
<name>A0A846YN05_9NOCA</name>
<dbReference type="Proteomes" id="UP000570678">
    <property type="component" value="Unassembled WGS sequence"/>
</dbReference>
<sequence>MADEPHHDTSRVALVTGGTRGIGAAVSRRLAARGIRVVAVYRGDAAAAQRVREELEGVTTVQADIGDPETCVRLVEDVHAEYGRIDHLVNNAGLLLESRSSDTSISEWERVVAVNLSAAFHLSRTAIPLMRTARYGRIVNVSSVTAVMGSPSEAAYGAAKSGLHGLTRSLARETARHGITVNTVVPGVFETDMTASMPEKTQQAILGMIPVGRRGNPDELAAAVDFLLGNDAGYCTGSVLTVDGGLGMGG</sequence>
<dbReference type="GO" id="GO:0032787">
    <property type="term" value="P:monocarboxylic acid metabolic process"/>
    <property type="evidence" value="ECO:0007669"/>
    <property type="project" value="UniProtKB-ARBA"/>
</dbReference>
<dbReference type="InterPro" id="IPR002347">
    <property type="entry name" value="SDR_fam"/>
</dbReference>
<dbReference type="GO" id="GO:0004316">
    <property type="term" value="F:3-oxoacyl-[acyl-carrier-protein] reductase (NADPH) activity"/>
    <property type="evidence" value="ECO:0007669"/>
    <property type="project" value="UniProtKB-EC"/>
</dbReference>
<dbReference type="NCBIfam" id="NF009466">
    <property type="entry name" value="PRK12826.1-2"/>
    <property type="match status" value="1"/>
</dbReference>
<organism evidence="8 9">
    <name type="scientific">Nocardia flavorosea</name>
    <dbReference type="NCBI Taxonomy" id="53429"/>
    <lineage>
        <taxon>Bacteria</taxon>
        <taxon>Bacillati</taxon>
        <taxon>Actinomycetota</taxon>
        <taxon>Actinomycetes</taxon>
        <taxon>Mycobacteriales</taxon>
        <taxon>Nocardiaceae</taxon>
        <taxon>Nocardia</taxon>
    </lineage>
</organism>
<keyword evidence="4" id="KW-0560">Oxidoreductase</keyword>
<dbReference type="PRINTS" id="PR00081">
    <property type="entry name" value="GDHRDH"/>
</dbReference>
<dbReference type="InterPro" id="IPR057326">
    <property type="entry name" value="KR_dom"/>
</dbReference>
<comment type="catalytic activity">
    <reaction evidence="6">
        <text>a (3R)-hydroxyacyl-[ACP] + NADP(+) = a 3-oxoacyl-[ACP] + NADPH + H(+)</text>
        <dbReference type="Rhea" id="RHEA:17397"/>
        <dbReference type="Rhea" id="RHEA-COMP:9916"/>
        <dbReference type="Rhea" id="RHEA-COMP:9945"/>
        <dbReference type="ChEBI" id="CHEBI:15378"/>
        <dbReference type="ChEBI" id="CHEBI:57783"/>
        <dbReference type="ChEBI" id="CHEBI:58349"/>
        <dbReference type="ChEBI" id="CHEBI:78776"/>
        <dbReference type="ChEBI" id="CHEBI:78827"/>
        <dbReference type="EC" id="1.1.1.100"/>
    </reaction>
    <physiologicalReaction direction="right-to-left" evidence="6">
        <dbReference type="Rhea" id="RHEA:17399"/>
    </physiologicalReaction>
</comment>
<dbReference type="FunFam" id="3.40.50.720:FF:000173">
    <property type="entry name" value="3-oxoacyl-[acyl-carrier protein] reductase"/>
    <property type="match status" value="1"/>
</dbReference>
<evidence type="ECO:0000256" key="6">
    <source>
        <dbReference type="ARBA" id="ARBA00047400"/>
    </source>
</evidence>
<dbReference type="RefSeq" id="WP_062980047.1">
    <property type="nucleotide sequence ID" value="NZ_JAAXOT010000023.1"/>
</dbReference>
<comment type="caution">
    <text evidence="8">The sequence shown here is derived from an EMBL/GenBank/DDBJ whole genome shotgun (WGS) entry which is preliminary data.</text>
</comment>
<evidence type="ECO:0000313" key="8">
    <source>
        <dbReference type="EMBL" id="NKY60497.1"/>
    </source>
</evidence>
<gene>
    <name evidence="8" type="ORF">HGA15_31030</name>
</gene>
<dbReference type="PROSITE" id="PS00061">
    <property type="entry name" value="ADH_SHORT"/>
    <property type="match status" value="1"/>
</dbReference>
<dbReference type="InterPro" id="IPR050259">
    <property type="entry name" value="SDR"/>
</dbReference>
<keyword evidence="3" id="KW-0134">Cell wall</keyword>
<dbReference type="InterPro" id="IPR036291">
    <property type="entry name" value="NAD(P)-bd_dom_sf"/>
</dbReference>
<dbReference type="PRINTS" id="PR00080">
    <property type="entry name" value="SDRFAMILY"/>
</dbReference>
<dbReference type="EMBL" id="JAAXOT010000023">
    <property type="protein sequence ID" value="NKY60497.1"/>
    <property type="molecule type" value="Genomic_DNA"/>
</dbReference>
<evidence type="ECO:0000256" key="2">
    <source>
        <dbReference type="ARBA" id="ARBA00006484"/>
    </source>
</evidence>
<dbReference type="AlphaFoldDB" id="A0A846YN05"/>
<dbReference type="SUPFAM" id="SSF51735">
    <property type="entry name" value="NAD(P)-binding Rossmann-fold domains"/>
    <property type="match status" value="1"/>
</dbReference>
<proteinExistence type="inferred from homology"/>
<evidence type="ECO:0000256" key="1">
    <source>
        <dbReference type="ARBA" id="ARBA00004191"/>
    </source>
</evidence>
<comment type="subcellular location">
    <subcellularLocation>
        <location evidence="1">Secreted</location>
        <location evidence="1">Cell wall</location>
    </subcellularLocation>
</comment>
<evidence type="ECO:0000256" key="4">
    <source>
        <dbReference type="ARBA" id="ARBA00023002"/>
    </source>
</evidence>
<reference evidence="8 9" key="1">
    <citation type="submission" date="2020-04" db="EMBL/GenBank/DDBJ databases">
        <title>MicrobeNet Type strains.</title>
        <authorList>
            <person name="Nicholson A.C."/>
        </authorList>
    </citation>
    <scope>NUCLEOTIDE SEQUENCE [LARGE SCALE GENOMIC DNA]</scope>
    <source>
        <strain evidence="8 9">JCM 3332</strain>
    </source>
</reference>
<keyword evidence="3" id="KW-0964">Secreted</keyword>
<comment type="similarity">
    <text evidence="2">Belongs to the short-chain dehydrogenases/reductases (SDR) family.</text>
</comment>
<dbReference type="SMART" id="SM00822">
    <property type="entry name" value="PKS_KR"/>
    <property type="match status" value="1"/>
</dbReference>
<evidence type="ECO:0000256" key="5">
    <source>
        <dbReference type="ARBA" id="ARBA00040781"/>
    </source>
</evidence>
<keyword evidence="9" id="KW-1185">Reference proteome</keyword>
<evidence type="ECO:0000313" key="9">
    <source>
        <dbReference type="Proteomes" id="UP000570678"/>
    </source>
</evidence>
<feature type="domain" description="Ketoreductase" evidence="7">
    <location>
        <begin position="11"/>
        <end position="188"/>
    </location>
</feature>
<evidence type="ECO:0000256" key="3">
    <source>
        <dbReference type="ARBA" id="ARBA00022512"/>
    </source>
</evidence>